<dbReference type="OrthoDB" id="47007at2759"/>
<keyword evidence="3" id="KW-0521">NADP</keyword>
<accession>A0A9P1N6W0</accession>
<dbReference type="PANTHER" id="PTHR44252">
    <property type="entry name" value="D-ERYTHRULOSE REDUCTASE"/>
    <property type="match status" value="1"/>
</dbReference>
<keyword evidence="6" id="KW-1185">Reference proteome</keyword>
<evidence type="ECO:0000256" key="1">
    <source>
        <dbReference type="ARBA" id="ARBA00006484"/>
    </source>
</evidence>
<keyword evidence="4" id="KW-0560">Oxidoreductase</keyword>
<dbReference type="GO" id="GO:0006006">
    <property type="term" value="P:glucose metabolic process"/>
    <property type="evidence" value="ECO:0007669"/>
    <property type="project" value="TreeGrafter"/>
</dbReference>
<dbReference type="Gene3D" id="3.40.50.720">
    <property type="entry name" value="NAD(P)-binding Rossmann-like Domain"/>
    <property type="match status" value="1"/>
</dbReference>
<dbReference type="SUPFAM" id="SSF51735">
    <property type="entry name" value="NAD(P)-binding Rossmann-fold domains"/>
    <property type="match status" value="1"/>
</dbReference>
<dbReference type="FunFam" id="3.40.50.720:FF:000084">
    <property type="entry name" value="Short-chain dehydrogenase reductase"/>
    <property type="match status" value="1"/>
</dbReference>
<comment type="similarity">
    <text evidence="1">Belongs to the short-chain dehydrogenases/reductases (SDR) family.</text>
</comment>
<dbReference type="GO" id="GO:0004090">
    <property type="term" value="F:carbonyl reductase (NADPH) activity"/>
    <property type="evidence" value="ECO:0007669"/>
    <property type="project" value="TreeGrafter"/>
</dbReference>
<evidence type="ECO:0000256" key="3">
    <source>
        <dbReference type="ARBA" id="ARBA00022857"/>
    </source>
</evidence>
<dbReference type="AlphaFoldDB" id="A0A9P1N6W0"/>
<protein>
    <submittedName>
        <fullName evidence="5">Uncharacterized protein</fullName>
    </submittedName>
</protein>
<dbReference type="Proteomes" id="UP001152747">
    <property type="component" value="Unassembled WGS sequence"/>
</dbReference>
<dbReference type="EMBL" id="CANHGI010000005">
    <property type="protein sequence ID" value="CAI5452034.1"/>
    <property type="molecule type" value="Genomic_DNA"/>
</dbReference>
<evidence type="ECO:0000256" key="4">
    <source>
        <dbReference type="ARBA" id="ARBA00023002"/>
    </source>
</evidence>
<comment type="subunit">
    <text evidence="2">Homotetramer.</text>
</comment>
<dbReference type="GO" id="GO:0005997">
    <property type="term" value="P:xylulose metabolic process"/>
    <property type="evidence" value="ECO:0007669"/>
    <property type="project" value="TreeGrafter"/>
</dbReference>
<proteinExistence type="inferred from homology"/>
<gene>
    <name evidence="5" type="ORF">CAMP_LOCUS14671</name>
</gene>
<evidence type="ECO:0000313" key="5">
    <source>
        <dbReference type="EMBL" id="CAI5452034.1"/>
    </source>
</evidence>
<dbReference type="PRINTS" id="PR00080">
    <property type="entry name" value="SDRFAMILY"/>
</dbReference>
<dbReference type="GO" id="GO:0050038">
    <property type="term" value="F:L-xylulose reductase (NADPH) activity"/>
    <property type="evidence" value="ECO:0007669"/>
    <property type="project" value="TreeGrafter"/>
</dbReference>
<sequence>MSISYDFTDRRILVTGASAGIGRGICVELAKAGAQVFALARRADALAELVAQGEKAGYKHKIVAVVGDTASSQETLTNLITPLFPLDGLVNNAGIAKNAQIGGVLQKDFDDVYACNVRGPIILSQILAVHWIARKHPGVIVNMSSQAGIRPLENHLVYCSSKAALDMVTRTLALDLGIHNIRVNSVNPTVVWTDMGRDNWTDKKKVDNMLEKMPIKRFAEIEEVVNATLYLLSDASSLTTGMPLTVDGGFSFS</sequence>
<dbReference type="InterPro" id="IPR036291">
    <property type="entry name" value="NAD(P)-bd_dom_sf"/>
</dbReference>
<dbReference type="PANTHER" id="PTHR44252:SF3">
    <property type="entry name" value="D-ERYTHRULOSE REDUCTASE-RELATED"/>
    <property type="match status" value="1"/>
</dbReference>
<organism evidence="5 6">
    <name type="scientific">Caenorhabditis angaria</name>
    <dbReference type="NCBI Taxonomy" id="860376"/>
    <lineage>
        <taxon>Eukaryota</taxon>
        <taxon>Metazoa</taxon>
        <taxon>Ecdysozoa</taxon>
        <taxon>Nematoda</taxon>
        <taxon>Chromadorea</taxon>
        <taxon>Rhabditida</taxon>
        <taxon>Rhabditina</taxon>
        <taxon>Rhabditomorpha</taxon>
        <taxon>Rhabditoidea</taxon>
        <taxon>Rhabditidae</taxon>
        <taxon>Peloderinae</taxon>
        <taxon>Caenorhabditis</taxon>
    </lineage>
</organism>
<dbReference type="InterPro" id="IPR051737">
    <property type="entry name" value="L-xylulose/Carbonyl_redctase"/>
</dbReference>
<dbReference type="Pfam" id="PF13561">
    <property type="entry name" value="adh_short_C2"/>
    <property type="match status" value="1"/>
</dbReference>
<name>A0A9P1N6W0_9PELO</name>
<evidence type="ECO:0000313" key="6">
    <source>
        <dbReference type="Proteomes" id="UP001152747"/>
    </source>
</evidence>
<dbReference type="InterPro" id="IPR002347">
    <property type="entry name" value="SDR_fam"/>
</dbReference>
<comment type="caution">
    <text evidence="5">The sequence shown here is derived from an EMBL/GenBank/DDBJ whole genome shotgun (WGS) entry which is preliminary data.</text>
</comment>
<dbReference type="InterPro" id="IPR020904">
    <property type="entry name" value="Sc_DH/Rdtase_CS"/>
</dbReference>
<dbReference type="PROSITE" id="PS00061">
    <property type="entry name" value="ADH_SHORT"/>
    <property type="match status" value="1"/>
</dbReference>
<evidence type="ECO:0000256" key="2">
    <source>
        <dbReference type="ARBA" id="ARBA00011881"/>
    </source>
</evidence>
<reference evidence="5" key="1">
    <citation type="submission" date="2022-11" db="EMBL/GenBank/DDBJ databases">
        <authorList>
            <person name="Kikuchi T."/>
        </authorList>
    </citation>
    <scope>NUCLEOTIDE SEQUENCE</scope>
    <source>
        <strain evidence="5">PS1010</strain>
    </source>
</reference>
<dbReference type="PRINTS" id="PR00081">
    <property type="entry name" value="GDHRDH"/>
</dbReference>